<dbReference type="PROSITE" id="PS51718">
    <property type="entry name" value="G_DYNAMIN_2"/>
    <property type="match status" value="1"/>
</dbReference>
<feature type="domain" description="PH" evidence="15">
    <location>
        <begin position="518"/>
        <end position="623"/>
    </location>
</feature>
<comment type="subcellular location">
    <subcellularLocation>
        <location evidence="1">Cytoplasm</location>
        <location evidence="1">Cytoskeleton</location>
    </subcellularLocation>
</comment>
<dbReference type="PRINTS" id="PR00195">
    <property type="entry name" value="DYNAMIN"/>
</dbReference>
<dbReference type="GO" id="GO:0005737">
    <property type="term" value="C:cytoplasm"/>
    <property type="evidence" value="ECO:0007669"/>
    <property type="project" value="TreeGrafter"/>
</dbReference>
<sequence length="849" mass="95402">MAWVNQGMQSLIPLINRIQDAFSQLGTTLNFDLPQIAVVGGQSAGKSSVLENFVGKDFLPRGSGIVTRRPLILQLINDRNEYAEFLHKKGHKFVDFDAVRKEIEEETDRVTGLNKGISNIPINLRVFSPHVLNLTLIDLPGLTKVPVGDQPIDIENQIRDMILTYIARETCLILAVTPANVDLATSDALKLARETDPQGLRTIGVLTKLDLMDEGTDARDILENRTFPLRRGYVGVINRGQKDIVGKKDIRAALDAERKFFLSHPSYRHMADRLGTPYLQKTLNAQLTNHIKDTLPSLRDSLQKKLYSMEKDVAEYKQFAFNDPSRKTKALMQMVTQFTADMERSIEGSSARAVSTNELSGGARINRLFHERFPFEIVKMTIDEKEMRREIQFAIRNIHGIRVGLFTPDMAFEAIVKKQIERLKEPSLKCVDLVVNELANVVRQCAEVVARYPRLRDCIEDVVTNYMRQQEANSKHQIGTIVDFELAYMNTNHEDFIGFSNAEAKASQGQTKKNLGNQVIRKGWLAVHNVSFVRGSRECWFVLTSETLSWYKDDEEKEKKYMLQLDGIKLKDLEAGFMSRQHKFALFYPDGKNIYKEFKQLELSANNLDDVEAWKASFLRAGVYPEKDQPAMDENGGMDEVSSMDPQLERQVETIRNLVDSYMRIVTKTIKDLVPKAIMHLIVNRVSDFLRDELLASLYQAGDTESLMEESPLEAQKREETLRIYHACKEALKIINDANMITSTGEITPGMLNNLSGGHDHRASGNPSPVPRPAPAPPGGMPPGANRPAPRPPMMGPGGPFPGGPNPNRPLPSVPGGQPMPMPQAPMAPMSAALRPKIPDRPQIPTRPY</sequence>
<dbReference type="SMART" id="SM00302">
    <property type="entry name" value="GED"/>
    <property type="match status" value="1"/>
</dbReference>
<dbReference type="Gene3D" id="3.40.50.300">
    <property type="entry name" value="P-loop containing nucleotide triphosphate hydrolases"/>
    <property type="match status" value="1"/>
</dbReference>
<protein>
    <recommendedName>
        <fullName evidence="12">Dynamin</fullName>
        <ecNumber evidence="2">3.6.5.5</ecNumber>
    </recommendedName>
</protein>
<dbReference type="GO" id="GO:0098793">
    <property type="term" value="C:presynapse"/>
    <property type="evidence" value="ECO:0007669"/>
    <property type="project" value="GOC"/>
</dbReference>
<dbReference type="PROSITE" id="PS51388">
    <property type="entry name" value="GED"/>
    <property type="match status" value="1"/>
</dbReference>
<keyword evidence="18" id="KW-1185">Reference proteome</keyword>
<reference evidence="19" key="1">
    <citation type="submission" date="2022-11" db="UniProtKB">
        <authorList>
            <consortium name="WormBaseParasite"/>
        </authorList>
    </citation>
    <scope>IDENTIFICATION</scope>
</reference>
<evidence type="ECO:0000256" key="6">
    <source>
        <dbReference type="ARBA" id="ARBA00022741"/>
    </source>
</evidence>
<keyword evidence="7" id="KW-0378">Hydrolase</keyword>
<keyword evidence="8 13" id="KW-0342">GTP-binding</keyword>
<comment type="similarity">
    <text evidence="13">Belongs to the TRAFAC class dynamin-like GTPase superfamily. Dynamin/Fzo/YdjA family.</text>
</comment>
<dbReference type="AlphaFoldDB" id="A0A914BZE8"/>
<evidence type="ECO:0000259" key="16">
    <source>
        <dbReference type="PROSITE" id="PS51388"/>
    </source>
</evidence>
<dbReference type="CDD" id="cd01256">
    <property type="entry name" value="PH_dynamin"/>
    <property type="match status" value="1"/>
</dbReference>
<accession>A0A914BZE8</accession>
<dbReference type="InterPro" id="IPR003130">
    <property type="entry name" value="GED"/>
</dbReference>
<dbReference type="InterPro" id="IPR030381">
    <property type="entry name" value="G_DYNAMIN_dom"/>
</dbReference>
<evidence type="ECO:0000256" key="3">
    <source>
        <dbReference type="ARBA" id="ARBA00022490"/>
    </source>
</evidence>
<evidence type="ECO:0000256" key="14">
    <source>
        <dbReference type="SAM" id="MobiDB-lite"/>
    </source>
</evidence>
<dbReference type="EC" id="3.6.5.5" evidence="2"/>
<dbReference type="Pfam" id="PF00169">
    <property type="entry name" value="PH"/>
    <property type="match status" value="1"/>
</dbReference>
<evidence type="ECO:0000256" key="5">
    <source>
        <dbReference type="ARBA" id="ARBA00022701"/>
    </source>
</evidence>
<dbReference type="CDD" id="cd08771">
    <property type="entry name" value="DLP_1"/>
    <property type="match status" value="1"/>
</dbReference>
<dbReference type="FunFam" id="3.40.50.300:FF:000045">
    <property type="entry name" value="dynamin-1 isoform X2"/>
    <property type="match status" value="1"/>
</dbReference>
<keyword evidence="9" id="KW-0505">Motor protein</keyword>
<dbReference type="GO" id="GO:0005819">
    <property type="term" value="C:spindle"/>
    <property type="evidence" value="ECO:0007669"/>
    <property type="project" value="UniProtKB-ARBA"/>
</dbReference>
<dbReference type="GO" id="GO:0012501">
    <property type="term" value="P:programmed cell death"/>
    <property type="evidence" value="ECO:0007669"/>
    <property type="project" value="UniProtKB-ARBA"/>
</dbReference>
<dbReference type="InterPro" id="IPR020850">
    <property type="entry name" value="GED_dom"/>
</dbReference>
<dbReference type="InterPro" id="IPR022812">
    <property type="entry name" value="Dynamin"/>
</dbReference>
<dbReference type="FunFam" id="1.20.120.1240:FF:000008">
    <property type="entry name" value="dynamin-3 isoform X1"/>
    <property type="match status" value="1"/>
</dbReference>
<dbReference type="InterPro" id="IPR027417">
    <property type="entry name" value="P-loop_NTPase"/>
</dbReference>
<evidence type="ECO:0000256" key="8">
    <source>
        <dbReference type="ARBA" id="ARBA00023134"/>
    </source>
</evidence>
<dbReference type="WBParaSite" id="ACRNAN_Path_136.g472.t1">
    <property type="protein sequence ID" value="ACRNAN_Path_136.g472.t1"/>
    <property type="gene ID" value="ACRNAN_Path_136.g472"/>
</dbReference>
<dbReference type="Gene3D" id="1.20.120.1240">
    <property type="entry name" value="Dynamin, middle domain"/>
    <property type="match status" value="1"/>
</dbReference>
<dbReference type="InterPro" id="IPR001401">
    <property type="entry name" value="Dynamin_GTPase"/>
</dbReference>
<dbReference type="GO" id="GO:0031623">
    <property type="term" value="P:receptor internalization"/>
    <property type="evidence" value="ECO:0007669"/>
    <property type="project" value="TreeGrafter"/>
</dbReference>
<evidence type="ECO:0000256" key="12">
    <source>
        <dbReference type="ARBA" id="ARBA00067339"/>
    </source>
</evidence>
<feature type="compositionally biased region" description="Pro residues" evidence="14">
    <location>
        <begin position="768"/>
        <end position="781"/>
    </location>
</feature>
<dbReference type="PANTHER" id="PTHR11566:SF212">
    <property type="entry name" value="DYNAMIN"/>
    <property type="match status" value="1"/>
</dbReference>
<comment type="catalytic activity">
    <reaction evidence="11">
        <text>GTP + H2O = GDP + phosphate + H(+)</text>
        <dbReference type="Rhea" id="RHEA:19669"/>
        <dbReference type="ChEBI" id="CHEBI:15377"/>
        <dbReference type="ChEBI" id="CHEBI:15378"/>
        <dbReference type="ChEBI" id="CHEBI:37565"/>
        <dbReference type="ChEBI" id="CHEBI:43474"/>
        <dbReference type="ChEBI" id="CHEBI:58189"/>
        <dbReference type="EC" id="3.6.5.5"/>
    </reaction>
</comment>
<keyword evidence="5" id="KW-0493">Microtubule</keyword>
<dbReference type="Proteomes" id="UP000887540">
    <property type="component" value="Unplaced"/>
</dbReference>
<keyword evidence="3" id="KW-0963">Cytoplasm</keyword>
<dbReference type="GO" id="GO:0016185">
    <property type="term" value="P:synaptic vesicle budding from presynaptic endocytic zone membrane"/>
    <property type="evidence" value="ECO:0007669"/>
    <property type="project" value="TreeGrafter"/>
</dbReference>
<evidence type="ECO:0000256" key="4">
    <source>
        <dbReference type="ARBA" id="ARBA00022583"/>
    </source>
</evidence>
<feature type="compositionally biased region" description="Pro residues" evidence="14">
    <location>
        <begin position="789"/>
        <end position="826"/>
    </location>
</feature>
<dbReference type="GO" id="GO:0005525">
    <property type="term" value="F:GTP binding"/>
    <property type="evidence" value="ECO:0007669"/>
    <property type="project" value="UniProtKB-KW"/>
</dbReference>
<evidence type="ECO:0000256" key="9">
    <source>
        <dbReference type="ARBA" id="ARBA00023175"/>
    </source>
</evidence>
<proteinExistence type="inferred from homology"/>
<keyword evidence="10" id="KW-0206">Cytoskeleton</keyword>
<evidence type="ECO:0000256" key="2">
    <source>
        <dbReference type="ARBA" id="ARBA00011980"/>
    </source>
</evidence>
<evidence type="ECO:0000256" key="1">
    <source>
        <dbReference type="ARBA" id="ARBA00004245"/>
    </source>
</evidence>
<evidence type="ECO:0000313" key="18">
    <source>
        <dbReference type="Proteomes" id="UP000887540"/>
    </source>
</evidence>
<evidence type="ECO:0000259" key="15">
    <source>
        <dbReference type="PROSITE" id="PS50003"/>
    </source>
</evidence>
<dbReference type="SMART" id="SM00053">
    <property type="entry name" value="DYNc"/>
    <property type="match status" value="1"/>
</dbReference>
<evidence type="ECO:0000256" key="10">
    <source>
        <dbReference type="ARBA" id="ARBA00023212"/>
    </source>
</evidence>
<dbReference type="InterPro" id="IPR001849">
    <property type="entry name" value="PH_domain"/>
</dbReference>
<keyword evidence="4" id="KW-0254">Endocytosis</keyword>
<keyword evidence="6 13" id="KW-0547">Nucleotide-binding</keyword>
<dbReference type="Gene3D" id="2.30.29.30">
    <property type="entry name" value="Pleckstrin-homology domain (PH domain)/Phosphotyrosine-binding domain (PTB)"/>
    <property type="match status" value="1"/>
</dbReference>
<dbReference type="PROSITE" id="PS50003">
    <property type="entry name" value="PH_DOMAIN"/>
    <property type="match status" value="1"/>
</dbReference>
<dbReference type="SMART" id="SM00233">
    <property type="entry name" value="PH"/>
    <property type="match status" value="1"/>
</dbReference>
<evidence type="ECO:0000259" key="17">
    <source>
        <dbReference type="PROSITE" id="PS51718"/>
    </source>
</evidence>
<dbReference type="SUPFAM" id="SSF52540">
    <property type="entry name" value="P-loop containing nucleoside triphosphate hydrolases"/>
    <property type="match status" value="1"/>
</dbReference>
<dbReference type="InterPro" id="IPR045063">
    <property type="entry name" value="Dynamin_N"/>
</dbReference>
<dbReference type="Pfam" id="PF02212">
    <property type="entry name" value="GED"/>
    <property type="match status" value="1"/>
</dbReference>
<evidence type="ECO:0000256" key="7">
    <source>
        <dbReference type="ARBA" id="ARBA00022801"/>
    </source>
</evidence>
<dbReference type="InterPro" id="IPR019762">
    <property type="entry name" value="Dynamin_GTPase_CS"/>
</dbReference>
<organism evidence="18 19">
    <name type="scientific">Acrobeloides nanus</name>
    <dbReference type="NCBI Taxonomy" id="290746"/>
    <lineage>
        <taxon>Eukaryota</taxon>
        <taxon>Metazoa</taxon>
        <taxon>Ecdysozoa</taxon>
        <taxon>Nematoda</taxon>
        <taxon>Chromadorea</taxon>
        <taxon>Rhabditida</taxon>
        <taxon>Tylenchina</taxon>
        <taxon>Cephalobomorpha</taxon>
        <taxon>Cephaloboidea</taxon>
        <taxon>Cephalobidae</taxon>
        <taxon>Acrobeloides</taxon>
    </lineage>
</organism>
<name>A0A914BZE8_9BILA</name>
<dbReference type="InterPro" id="IPR011993">
    <property type="entry name" value="PH-like_dom_sf"/>
</dbReference>
<dbReference type="SUPFAM" id="SSF50729">
    <property type="entry name" value="PH domain-like"/>
    <property type="match status" value="1"/>
</dbReference>
<evidence type="ECO:0000256" key="11">
    <source>
        <dbReference type="ARBA" id="ARBA00048040"/>
    </source>
</evidence>
<dbReference type="GO" id="GO:0008017">
    <property type="term" value="F:microtubule binding"/>
    <property type="evidence" value="ECO:0007669"/>
    <property type="project" value="TreeGrafter"/>
</dbReference>
<dbReference type="GO" id="GO:0005886">
    <property type="term" value="C:plasma membrane"/>
    <property type="evidence" value="ECO:0007669"/>
    <property type="project" value="TreeGrafter"/>
</dbReference>
<evidence type="ECO:0000256" key="13">
    <source>
        <dbReference type="RuleBase" id="RU003932"/>
    </source>
</evidence>
<evidence type="ECO:0000313" key="19">
    <source>
        <dbReference type="WBParaSite" id="ACRNAN_Path_136.g472.t1"/>
    </source>
</evidence>
<dbReference type="InterPro" id="IPR000375">
    <property type="entry name" value="Dynamin_stalk"/>
</dbReference>
<dbReference type="Pfam" id="PF01031">
    <property type="entry name" value="Dynamin_M"/>
    <property type="match status" value="1"/>
</dbReference>
<dbReference type="PANTHER" id="PTHR11566">
    <property type="entry name" value="DYNAMIN"/>
    <property type="match status" value="1"/>
</dbReference>
<dbReference type="Pfam" id="PF00350">
    <property type="entry name" value="Dynamin_N"/>
    <property type="match status" value="1"/>
</dbReference>
<feature type="domain" description="GED" evidence="16">
    <location>
        <begin position="652"/>
        <end position="743"/>
    </location>
</feature>
<dbReference type="GO" id="GO:0003924">
    <property type="term" value="F:GTPase activity"/>
    <property type="evidence" value="ECO:0007669"/>
    <property type="project" value="InterPro"/>
</dbReference>
<dbReference type="GO" id="GO:0005874">
    <property type="term" value="C:microtubule"/>
    <property type="evidence" value="ECO:0007669"/>
    <property type="project" value="UniProtKB-KW"/>
</dbReference>
<feature type="domain" description="Dynamin-type G" evidence="17">
    <location>
        <begin position="30"/>
        <end position="296"/>
    </location>
</feature>
<feature type="region of interest" description="Disordered" evidence="14">
    <location>
        <begin position="751"/>
        <end position="849"/>
    </location>
</feature>
<dbReference type="PROSITE" id="PS00410">
    <property type="entry name" value="G_DYNAMIN_1"/>
    <property type="match status" value="1"/>
</dbReference>